<evidence type="ECO:0000256" key="2">
    <source>
        <dbReference type="ARBA" id="ARBA00004389"/>
    </source>
</evidence>
<name>A0A345P9L5_9GAMM</name>
<dbReference type="PANTHER" id="PTHR23023">
    <property type="entry name" value="DIMETHYLANILINE MONOOXYGENASE"/>
    <property type="match status" value="1"/>
</dbReference>
<dbReference type="InterPro" id="IPR050346">
    <property type="entry name" value="FMO-like"/>
</dbReference>
<evidence type="ECO:0000256" key="8">
    <source>
        <dbReference type="ARBA" id="ARBA00022857"/>
    </source>
</evidence>
<keyword evidence="8" id="KW-0521">NADP</keyword>
<dbReference type="InterPro" id="IPR000960">
    <property type="entry name" value="Flavin_mOase"/>
</dbReference>
<comment type="cofactor">
    <cofactor evidence="1">
        <name>FAD</name>
        <dbReference type="ChEBI" id="CHEBI:57692"/>
    </cofactor>
</comment>
<keyword evidence="9" id="KW-1133">Transmembrane helix</keyword>
<dbReference type="SUPFAM" id="SSF51905">
    <property type="entry name" value="FAD/NAD(P)-binding domain"/>
    <property type="match status" value="2"/>
</dbReference>
<evidence type="ECO:0000313" key="14">
    <source>
        <dbReference type="EMBL" id="AXI03974.1"/>
    </source>
</evidence>
<feature type="region of interest" description="Disordered" evidence="13">
    <location>
        <begin position="446"/>
        <end position="469"/>
    </location>
</feature>
<keyword evidence="12" id="KW-0472">Membrane</keyword>
<dbReference type="GO" id="GO:0050660">
    <property type="term" value="F:flavin adenine dinucleotide binding"/>
    <property type="evidence" value="ECO:0007669"/>
    <property type="project" value="InterPro"/>
</dbReference>
<dbReference type="Proteomes" id="UP000253940">
    <property type="component" value="Chromosome"/>
</dbReference>
<keyword evidence="15" id="KW-1185">Reference proteome</keyword>
<evidence type="ECO:0000256" key="10">
    <source>
        <dbReference type="ARBA" id="ARBA00023002"/>
    </source>
</evidence>
<evidence type="ECO:0000256" key="7">
    <source>
        <dbReference type="ARBA" id="ARBA00022827"/>
    </source>
</evidence>
<organism evidence="14 15">
    <name type="scientific">Aquirhabdus parva</name>
    <dbReference type="NCBI Taxonomy" id="2283318"/>
    <lineage>
        <taxon>Bacteria</taxon>
        <taxon>Pseudomonadati</taxon>
        <taxon>Pseudomonadota</taxon>
        <taxon>Gammaproteobacteria</taxon>
        <taxon>Moraxellales</taxon>
        <taxon>Moraxellaceae</taxon>
        <taxon>Aquirhabdus</taxon>
    </lineage>
</organism>
<evidence type="ECO:0000256" key="3">
    <source>
        <dbReference type="ARBA" id="ARBA00009183"/>
    </source>
</evidence>
<dbReference type="GO" id="GO:0004499">
    <property type="term" value="F:N,N-dimethylaniline monooxygenase activity"/>
    <property type="evidence" value="ECO:0007669"/>
    <property type="project" value="InterPro"/>
</dbReference>
<proteinExistence type="inferred from homology"/>
<evidence type="ECO:0000256" key="9">
    <source>
        <dbReference type="ARBA" id="ARBA00022989"/>
    </source>
</evidence>
<evidence type="ECO:0000256" key="11">
    <source>
        <dbReference type="ARBA" id="ARBA00023033"/>
    </source>
</evidence>
<dbReference type="AlphaFoldDB" id="A0A345P9L5"/>
<evidence type="ECO:0000256" key="13">
    <source>
        <dbReference type="SAM" id="MobiDB-lite"/>
    </source>
</evidence>
<evidence type="ECO:0000256" key="12">
    <source>
        <dbReference type="ARBA" id="ARBA00023136"/>
    </source>
</evidence>
<dbReference type="FunFam" id="3.50.50.60:FF:000159">
    <property type="entry name" value="Dimethylaniline monooxygenase [N-oxide-forming]"/>
    <property type="match status" value="1"/>
</dbReference>
<sequence>MKANQRVCVIGAGPSGITAAKNCLEAGLPVVVFEKNDKVGGNWVFNSKTGHSSVYENTHIISSKVWSEYEDYPMPEDYPDYPKHSQLQAYFESYAKHFGVYDEIRFHHTVQHVSRLPNGNWQVEFLDANGQKHQETFTALMVSNGHHWDPKYPEFKGKFTGKMMHSHDFKGVTEEWRGKEVLVIGGGNSACDVAVESARIAGAVKLSMRSPQWFVPKFIFGQPTDVFAARSKWLPRRIRQHSLKAVLTLMQGSYKKYGLPENTCLPLENHPTANSDLLDFIRHGRIKPRPGIKSLDGGVVEFTDGTRERFDIICACTGFWTTFPFFDESMINFKHVEKVPLYRKMMHADYPNLYFIGLFQPIGCIWPLADYQAKLACQEILGNYQRPYDMHAAIQHEIDHPHFKFEGGQRHAVEVDYHGHRNDLKAELKKVGIDIGEAPEGVKKNYKKFPSKYQPKGPAKAKPKLSLTA</sequence>
<dbReference type="GO" id="GO:0050661">
    <property type="term" value="F:NADP binding"/>
    <property type="evidence" value="ECO:0007669"/>
    <property type="project" value="InterPro"/>
</dbReference>
<accession>A0A345P9L5</accession>
<gene>
    <name evidence="14" type="ORF">HYN46_14665</name>
</gene>
<evidence type="ECO:0000256" key="6">
    <source>
        <dbReference type="ARBA" id="ARBA00022824"/>
    </source>
</evidence>
<keyword evidence="7" id="KW-0274">FAD</keyword>
<evidence type="ECO:0000256" key="4">
    <source>
        <dbReference type="ARBA" id="ARBA00022630"/>
    </source>
</evidence>
<evidence type="ECO:0000256" key="5">
    <source>
        <dbReference type="ARBA" id="ARBA00022692"/>
    </source>
</evidence>
<keyword evidence="4" id="KW-0285">Flavoprotein</keyword>
<dbReference type="Pfam" id="PF00743">
    <property type="entry name" value="FMO-like"/>
    <property type="match status" value="1"/>
</dbReference>
<dbReference type="InterPro" id="IPR036188">
    <property type="entry name" value="FAD/NAD-bd_sf"/>
</dbReference>
<dbReference type="OrthoDB" id="9790219at2"/>
<dbReference type="PIRSF" id="PIRSF000332">
    <property type="entry name" value="FMO"/>
    <property type="match status" value="1"/>
</dbReference>
<dbReference type="InterPro" id="IPR020946">
    <property type="entry name" value="Flavin_mOase-like"/>
</dbReference>
<keyword evidence="11" id="KW-0503">Monooxygenase</keyword>
<comment type="subcellular location">
    <subcellularLocation>
        <location evidence="2">Endoplasmic reticulum membrane</location>
        <topology evidence="2">Single-pass membrane protein</topology>
    </subcellularLocation>
</comment>
<dbReference type="Gene3D" id="3.50.50.60">
    <property type="entry name" value="FAD/NAD(P)-binding domain"/>
    <property type="match status" value="1"/>
</dbReference>
<dbReference type="KEGG" id="mbah:HYN46_14665"/>
<keyword evidence="6" id="KW-0256">Endoplasmic reticulum</keyword>
<dbReference type="EMBL" id="CP031222">
    <property type="protein sequence ID" value="AXI03974.1"/>
    <property type="molecule type" value="Genomic_DNA"/>
</dbReference>
<dbReference type="PRINTS" id="PR00370">
    <property type="entry name" value="FMOXYGENASE"/>
</dbReference>
<evidence type="ECO:0000313" key="15">
    <source>
        <dbReference type="Proteomes" id="UP000253940"/>
    </source>
</evidence>
<keyword evidence="5" id="KW-0812">Transmembrane</keyword>
<keyword evidence="10" id="KW-0560">Oxidoreductase</keyword>
<evidence type="ECO:0000256" key="1">
    <source>
        <dbReference type="ARBA" id="ARBA00001974"/>
    </source>
</evidence>
<reference evidence="14 15" key="1">
    <citation type="submission" date="2018-07" db="EMBL/GenBank/DDBJ databases">
        <title>Genome sequencing of Moraxellaceae gen. HYN0046.</title>
        <authorList>
            <person name="Kim M."/>
            <person name="Yi H."/>
        </authorList>
    </citation>
    <scope>NUCLEOTIDE SEQUENCE [LARGE SCALE GENOMIC DNA]</scope>
    <source>
        <strain evidence="14 15">HYN0046</strain>
    </source>
</reference>
<dbReference type="RefSeq" id="WP_114900082.1">
    <property type="nucleotide sequence ID" value="NZ_CP031222.1"/>
</dbReference>
<protein>
    <submittedName>
        <fullName evidence="14">FAD-binding protein</fullName>
    </submittedName>
</protein>
<comment type="similarity">
    <text evidence="3">Belongs to the FMO family.</text>
</comment>